<evidence type="ECO:0000256" key="3">
    <source>
        <dbReference type="ARBA" id="ARBA00023004"/>
    </source>
</evidence>
<dbReference type="Gene3D" id="1.10.760.10">
    <property type="entry name" value="Cytochrome c-like domain"/>
    <property type="match status" value="1"/>
</dbReference>
<reference evidence="7 8" key="1">
    <citation type="submission" date="2019-09" db="EMBL/GenBank/DDBJ databases">
        <authorList>
            <person name="Cremers G."/>
        </authorList>
    </citation>
    <scope>NUCLEOTIDE SEQUENCE [LARGE SCALE GENOMIC DNA]</scope>
    <source>
        <strain evidence="7">4A</strain>
    </source>
</reference>
<dbReference type="Proteomes" id="UP000334923">
    <property type="component" value="Unassembled WGS sequence"/>
</dbReference>
<sequence>MLRSLGFLLIGGLALVGALTILGAVLAIRQGFTAREAPPAWEAFVAKQFRHLSIPEEARLQENPFPPTPDWLKQGREHYADHCAQCHANNGSGQTEMGKNLYPRVPDMRKRGTQRLTDGELYYIIHNGIRLTGMPAWGEEGHDAESWKLVLFLRHLPKLTREEEAEMEKLNPKGPKERAEEQEEENFLEGEEKSSP</sequence>
<dbReference type="AlphaFoldDB" id="A0A5E6MDI9"/>
<feature type="domain" description="Cytochrome c" evidence="6">
    <location>
        <begin position="70"/>
        <end position="157"/>
    </location>
</feature>
<feature type="compositionally biased region" description="Acidic residues" evidence="5">
    <location>
        <begin position="180"/>
        <end position="189"/>
    </location>
</feature>
<dbReference type="RefSeq" id="WP_142660350.1">
    <property type="nucleotide sequence ID" value="NZ_CABFVA020000079.1"/>
</dbReference>
<dbReference type="EMBL" id="CABFVA020000079">
    <property type="protein sequence ID" value="VVM07040.1"/>
    <property type="molecule type" value="Genomic_DNA"/>
</dbReference>
<evidence type="ECO:0000256" key="4">
    <source>
        <dbReference type="PROSITE-ProRule" id="PRU00433"/>
    </source>
</evidence>
<evidence type="ECO:0000259" key="6">
    <source>
        <dbReference type="PROSITE" id="PS51007"/>
    </source>
</evidence>
<dbReference type="PROSITE" id="PS51007">
    <property type="entry name" value="CYTC"/>
    <property type="match status" value="1"/>
</dbReference>
<accession>A0A5E6MDI9</accession>
<name>A0A5E6MDI9_9BACT</name>
<organism evidence="7 8">
    <name type="scientific">Methylacidimicrobium tartarophylax</name>
    <dbReference type="NCBI Taxonomy" id="1041768"/>
    <lineage>
        <taxon>Bacteria</taxon>
        <taxon>Pseudomonadati</taxon>
        <taxon>Verrucomicrobiota</taxon>
        <taxon>Methylacidimicrobium</taxon>
    </lineage>
</organism>
<evidence type="ECO:0000313" key="8">
    <source>
        <dbReference type="Proteomes" id="UP000334923"/>
    </source>
</evidence>
<dbReference type="GO" id="GO:0046872">
    <property type="term" value="F:metal ion binding"/>
    <property type="evidence" value="ECO:0007669"/>
    <property type="project" value="UniProtKB-KW"/>
</dbReference>
<proteinExistence type="predicted"/>
<evidence type="ECO:0000256" key="1">
    <source>
        <dbReference type="ARBA" id="ARBA00022617"/>
    </source>
</evidence>
<evidence type="ECO:0000256" key="2">
    <source>
        <dbReference type="ARBA" id="ARBA00022723"/>
    </source>
</evidence>
<keyword evidence="1 4" id="KW-0349">Heme</keyword>
<keyword evidence="2 4" id="KW-0479">Metal-binding</keyword>
<dbReference type="Pfam" id="PF13442">
    <property type="entry name" value="Cytochrome_CBB3"/>
    <property type="match status" value="1"/>
</dbReference>
<dbReference type="GO" id="GO:0009055">
    <property type="term" value="F:electron transfer activity"/>
    <property type="evidence" value="ECO:0007669"/>
    <property type="project" value="InterPro"/>
</dbReference>
<protein>
    <submittedName>
        <fullName evidence="7">Cytochrome c oxidase cbb3-type subunit III</fullName>
    </submittedName>
</protein>
<dbReference type="SUPFAM" id="SSF46626">
    <property type="entry name" value="Cytochrome c"/>
    <property type="match status" value="1"/>
</dbReference>
<gene>
    <name evidence="7" type="primary">ccoP</name>
    <name evidence="7" type="ORF">MAMT_01518</name>
</gene>
<dbReference type="InterPro" id="IPR036909">
    <property type="entry name" value="Cyt_c-like_dom_sf"/>
</dbReference>
<evidence type="ECO:0000256" key="5">
    <source>
        <dbReference type="SAM" id="MobiDB-lite"/>
    </source>
</evidence>
<evidence type="ECO:0000313" key="7">
    <source>
        <dbReference type="EMBL" id="VVM07040.1"/>
    </source>
</evidence>
<feature type="region of interest" description="Disordered" evidence="5">
    <location>
        <begin position="161"/>
        <end position="196"/>
    </location>
</feature>
<dbReference type="GO" id="GO:0020037">
    <property type="term" value="F:heme binding"/>
    <property type="evidence" value="ECO:0007669"/>
    <property type="project" value="InterPro"/>
</dbReference>
<keyword evidence="8" id="KW-1185">Reference proteome</keyword>
<dbReference type="OrthoDB" id="9773456at2"/>
<keyword evidence="3 4" id="KW-0408">Iron</keyword>
<feature type="compositionally biased region" description="Basic and acidic residues" evidence="5">
    <location>
        <begin position="161"/>
        <end position="179"/>
    </location>
</feature>
<dbReference type="InterPro" id="IPR009056">
    <property type="entry name" value="Cyt_c-like_dom"/>
</dbReference>